<reference evidence="7 8" key="1">
    <citation type="journal article" date="2015" name="Int. J. Syst. Evol. Microbiol.">
        <title>Thermococcus eurythermalis sp. nov., a conditional piezophilic hyperthermophilic archaeon with a wide temperature range isolated from an oil-immersed chimney in the Guaymas Basin.</title>
        <authorList>
            <person name="Zhao W."/>
            <person name="Zeng X."/>
            <person name="Xiao X."/>
        </authorList>
    </citation>
    <scope>NUCLEOTIDE SEQUENCE [LARGE SCALE GENOMIC DNA]</scope>
    <source>
        <strain evidence="7 8">A501</strain>
    </source>
</reference>
<keyword evidence="5" id="KW-0175">Coiled coil</keyword>
<dbReference type="KEGG" id="teu:TEU_05190"/>
<evidence type="ECO:0000256" key="1">
    <source>
        <dbReference type="ARBA" id="ARBA00004141"/>
    </source>
</evidence>
<evidence type="ECO:0000256" key="4">
    <source>
        <dbReference type="ARBA" id="ARBA00023136"/>
    </source>
</evidence>
<dbReference type="SMART" id="SM01415">
    <property type="entry name" value="DUF106"/>
    <property type="match status" value="1"/>
</dbReference>
<accession>A0A097QTH2</accession>
<dbReference type="Proteomes" id="UP000029980">
    <property type="component" value="Chromosome"/>
</dbReference>
<dbReference type="PANTHER" id="PTHR42198">
    <property type="entry name" value="INTEGRAL MEMBRANE PROTEIN"/>
    <property type="match status" value="1"/>
</dbReference>
<gene>
    <name evidence="7" type="ORF">TEU_05190</name>
</gene>
<evidence type="ECO:0000313" key="8">
    <source>
        <dbReference type="Proteomes" id="UP000029980"/>
    </source>
</evidence>
<keyword evidence="3 6" id="KW-1133">Transmembrane helix</keyword>
<dbReference type="OrthoDB" id="84619at2157"/>
<dbReference type="EMBL" id="CP008887">
    <property type="protein sequence ID" value="AIU69780.1"/>
    <property type="molecule type" value="Genomic_DNA"/>
</dbReference>
<dbReference type="PANTHER" id="PTHR42198:SF1">
    <property type="entry name" value="INTEGRAL MEMBRANE PROTEIN"/>
    <property type="match status" value="1"/>
</dbReference>
<dbReference type="HOGENOM" id="CLU_121274_0_0_2"/>
<keyword evidence="2 6" id="KW-0812">Transmembrane</keyword>
<sequence length="174" mass="20718">MIEGIYQFLDSIFGPFILNYHPIWVITVAGAIIGGFYTLIYYFFTDIEKHKKLQELAKEVQKEMREAQKSGDEKKIRKAQQKQLELMRMQSELMKQQMVPMFLTMPLFMIFFGWLRRWYVEVAIAKAPFDFFVFDLFHRWQHSALPPSELGYVGWYFLTSYAVGMILRKLLDMG</sequence>
<feature type="transmembrane region" description="Helical" evidence="6">
    <location>
        <begin position="98"/>
        <end position="115"/>
    </location>
</feature>
<dbReference type="InterPro" id="IPR002809">
    <property type="entry name" value="EMC3/TMCO1"/>
</dbReference>
<feature type="transmembrane region" description="Helical" evidence="6">
    <location>
        <begin position="23"/>
        <end position="44"/>
    </location>
</feature>
<organism evidence="7 8">
    <name type="scientific">Thermococcus eurythermalis</name>
    <dbReference type="NCBI Taxonomy" id="1505907"/>
    <lineage>
        <taxon>Archaea</taxon>
        <taxon>Methanobacteriati</taxon>
        <taxon>Methanobacteriota</taxon>
        <taxon>Thermococci</taxon>
        <taxon>Thermococcales</taxon>
        <taxon>Thermococcaceae</taxon>
        <taxon>Thermococcus</taxon>
    </lineage>
</organism>
<protein>
    <submittedName>
        <fullName evidence="7">Membrane protein</fullName>
    </submittedName>
</protein>
<dbReference type="Pfam" id="PF01956">
    <property type="entry name" value="EMC3_TMCO1"/>
    <property type="match status" value="1"/>
</dbReference>
<keyword evidence="8" id="KW-1185">Reference proteome</keyword>
<dbReference type="InterPro" id="IPR038978">
    <property type="entry name" value="MJ0935"/>
</dbReference>
<feature type="coiled-coil region" evidence="5">
    <location>
        <begin position="50"/>
        <end position="77"/>
    </location>
</feature>
<dbReference type="RefSeq" id="WP_050002755.1">
    <property type="nucleotide sequence ID" value="NZ_CP008887.1"/>
</dbReference>
<proteinExistence type="predicted"/>
<dbReference type="GO" id="GO:0016020">
    <property type="term" value="C:membrane"/>
    <property type="evidence" value="ECO:0007669"/>
    <property type="project" value="UniProtKB-SubCell"/>
</dbReference>
<evidence type="ECO:0000256" key="3">
    <source>
        <dbReference type="ARBA" id="ARBA00022989"/>
    </source>
</evidence>
<dbReference type="AlphaFoldDB" id="A0A097QTH2"/>
<keyword evidence="4 6" id="KW-0472">Membrane</keyword>
<dbReference type="GeneID" id="25152831"/>
<comment type="subcellular location">
    <subcellularLocation>
        <location evidence="1">Membrane</location>
        <topology evidence="1">Multi-pass membrane protein</topology>
    </subcellularLocation>
</comment>
<evidence type="ECO:0000256" key="6">
    <source>
        <dbReference type="SAM" id="Phobius"/>
    </source>
</evidence>
<evidence type="ECO:0000313" key="7">
    <source>
        <dbReference type="EMBL" id="AIU69780.1"/>
    </source>
</evidence>
<name>A0A097QTH2_9EURY</name>
<evidence type="ECO:0000256" key="2">
    <source>
        <dbReference type="ARBA" id="ARBA00022692"/>
    </source>
</evidence>
<evidence type="ECO:0000256" key="5">
    <source>
        <dbReference type="SAM" id="Coils"/>
    </source>
</evidence>
<feature type="transmembrane region" description="Helical" evidence="6">
    <location>
        <begin position="153"/>
        <end position="171"/>
    </location>
</feature>
<dbReference type="STRING" id="1505907.TEU_05190"/>